<organism evidence="1 2">
    <name type="scientific">Hepatospora eriocheir</name>
    <dbReference type="NCBI Taxonomy" id="1081669"/>
    <lineage>
        <taxon>Eukaryota</taxon>
        <taxon>Fungi</taxon>
        <taxon>Fungi incertae sedis</taxon>
        <taxon>Microsporidia</taxon>
        <taxon>Hepatosporidae</taxon>
        <taxon>Hepatospora</taxon>
    </lineage>
</organism>
<dbReference type="VEuPathDB" id="MicrosporidiaDB:A0H76_1315"/>
<accession>A0A1X0QKQ8</accession>
<comment type="caution">
    <text evidence="1">The sequence shown here is derived from an EMBL/GenBank/DDBJ whole genome shotgun (WGS) entry which is preliminary data.</text>
</comment>
<dbReference type="EMBL" id="LTAI01000029">
    <property type="protein sequence ID" value="ORE00362.1"/>
    <property type="molecule type" value="Genomic_DNA"/>
</dbReference>
<protein>
    <recommendedName>
        <fullName evidence="3">Retrotransposon gag domain-containing protein</fullName>
    </recommendedName>
</protein>
<dbReference type="Proteomes" id="UP000192501">
    <property type="component" value="Unassembled WGS sequence"/>
</dbReference>
<evidence type="ECO:0008006" key="3">
    <source>
        <dbReference type="Google" id="ProtNLM"/>
    </source>
</evidence>
<dbReference type="AlphaFoldDB" id="A0A1X0QKQ8"/>
<proteinExistence type="predicted"/>
<sequence>MRSIMVLDIFKLVSEENTANDMLVFLQKTVFPNNHYLSHRENLEKLRYLQFKNIKPYLNKFEELLENTNMCLDPEGLIKDREAFDLFHMGLLNTYKRTLRLQDCRNID</sequence>
<name>A0A1X0QKQ8_9MICR</name>
<evidence type="ECO:0000313" key="1">
    <source>
        <dbReference type="EMBL" id="ORE00362.1"/>
    </source>
</evidence>
<gene>
    <name evidence="1" type="ORF">A0H76_1315</name>
</gene>
<evidence type="ECO:0000313" key="2">
    <source>
        <dbReference type="Proteomes" id="UP000192501"/>
    </source>
</evidence>
<reference evidence="1 2" key="1">
    <citation type="journal article" date="2017" name="Environ. Microbiol.">
        <title>Decay of the glycolytic pathway and adaptation to intranuclear parasitism within Enterocytozoonidae microsporidia.</title>
        <authorList>
            <person name="Wiredu Boakye D."/>
            <person name="Jaroenlak P."/>
            <person name="Prachumwat A."/>
            <person name="Williams T.A."/>
            <person name="Bateman K.S."/>
            <person name="Itsathitphaisarn O."/>
            <person name="Sritunyalucksana K."/>
            <person name="Paszkiewicz K.H."/>
            <person name="Moore K.A."/>
            <person name="Stentiford G.D."/>
            <person name="Williams B.A."/>
        </authorList>
    </citation>
    <scope>NUCLEOTIDE SEQUENCE [LARGE SCALE GENOMIC DNA]</scope>
    <source>
        <strain evidence="2">canceri</strain>
    </source>
</reference>